<evidence type="ECO:0000256" key="3">
    <source>
        <dbReference type="RuleBase" id="RU003718"/>
    </source>
</evidence>
<dbReference type="OrthoDB" id="5835829at2759"/>
<evidence type="ECO:0000256" key="1">
    <source>
        <dbReference type="ARBA" id="ARBA00009995"/>
    </source>
</evidence>
<dbReference type="SUPFAM" id="SSF53756">
    <property type="entry name" value="UDP-Glycosyltransferase/glycogen phosphorylase"/>
    <property type="match status" value="1"/>
</dbReference>
<evidence type="ECO:0000256" key="4">
    <source>
        <dbReference type="RuleBase" id="RU362057"/>
    </source>
</evidence>
<accession>M7YBH6</accession>
<dbReference type="Gene3D" id="3.40.50.2000">
    <property type="entry name" value="Glycogen Phosphorylase B"/>
    <property type="match status" value="2"/>
</dbReference>
<keyword evidence="2 3" id="KW-0808">Transferase</keyword>
<dbReference type="eggNOG" id="KOG1192">
    <property type="taxonomic scope" value="Eukaryota"/>
</dbReference>
<dbReference type="Pfam" id="PF00201">
    <property type="entry name" value="UDPGT"/>
    <property type="match status" value="1"/>
</dbReference>
<dbReference type="FunFam" id="3.40.50.2000:FF:000063">
    <property type="entry name" value="Glycosyltransferase"/>
    <property type="match status" value="1"/>
</dbReference>
<sequence>MASTTSNSGGRTLRVLLIPFFATSHIEPFTELAIRLAASRPNAVVRPTIAVTPANVSIVQSVLERRLHGHNPSTIKIVTYPFPMVEGLPKGVENLGKASTPADSLRINLAALSDALMRPAQETLIRALSPDAIFTDMHFIWTSDIAKELGVPCIAFNVMGAFPMLAVRHLIMDNVAVDGNDVATVPRFPVPHIRIPRTELPDILRSRNYDASNMVHSMQADCFGIAINTFSGLEQQYCEMYVREGYVKRAYFLGPLSLQLQPSQAAKGVADSRFIDWLDTKPNHSVVYLSFGTCAHISDAQLDELALGLEATRRSFMWVVRAAEKWAPPKGWEKRVEDRGLIIRVWAPQKAILAHSAVGAFVTQCGWNSVLEAVAAGVPMLTWPKVYEQFITERLITEVLGIGERLWPLGAGLRSENYRKHEVIPVDDVARALNTFMSPGGPGDMARNKVMDLASKSHAAMAEGGSSHRDLHRLVDDLMAARGAKGSRL</sequence>
<dbReference type="InterPro" id="IPR035595">
    <property type="entry name" value="UDP_glycos_trans_CS"/>
</dbReference>
<dbReference type="GO" id="GO:0035251">
    <property type="term" value="F:UDP-glucosyltransferase activity"/>
    <property type="evidence" value="ECO:0007669"/>
    <property type="project" value="TreeGrafter"/>
</dbReference>
<dbReference type="PANTHER" id="PTHR48047:SF19">
    <property type="entry name" value="GLYCOSYLTRANSFERASE"/>
    <property type="match status" value="1"/>
</dbReference>
<dbReference type="InterPro" id="IPR002213">
    <property type="entry name" value="UDP_glucos_trans"/>
</dbReference>
<dbReference type="EMBL" id="KD259704">
    <property type="protein sequence ID" value="EMS47513.1"/>
    <property type="molecule type" value="Genomic_DNA"/>
</dbReference>
<proteinExistence type="inferred from homology"/>
<dbReference type="PANTHER" id="PTHR48047">
    <property type="entry name" value="GLYCOSYLTRANSFERASE"/>
    <property type="match status" value="1"/>
</dbReference>
<dbReference type="OMA" id="RNYDASN"/>
<organism evidence="5">
    <name type="scientific">Triticum urartu</name>
    <name type="common">Red wild einkorn</name>
    <name type="synonym">Crithodium urartu</name>
    <dbReference type="NCBI Taxonomy" id="4572"/>
    <lineage>
        <taxon>Eukaryota</taxon>
        <taxon>Viridiplantae</taxon>
        <taxon>Streptophyta</taxon>
        <taxon>Embryophyta</taxon>
        <taxon>Tracheophyta</taxon>
        <taxon>Spermatophyta</taxon>
        <taxon>Magnoliopsida</taxon>
        <taxon>Liliopsida</taxon>
        <taxon>Poales</taxon>
        <taxon>Poaceae</taxon>
        <taxon>BOP clade</taxon>
        <taxon>Pooideae</taxon>
        <taxon>Triticodae</taxon>
        <taxon>Triticeae</taxon>
        <taxon>Triticinae</taxon>
        <taxon>Triticum</taxon>
    </lineage>
</organism>
<dbReference type="EC" id="2.4.1.-" evidence="4"/>
<keyword evidence="3" id="KW-0328">Glycosyltransferase</keyword>
<dbReference type="STRING" id="4572.M7YBH6"/>
<dbReference type="PROSITE" id="PS00375">
    <property type="entry name" value="UDPGT"/>
    <property type="match status" value="1"/>
</dbReference>
<name>M7YBH6_TRIUA</name>
<evidence type="ECO:0000256" key="2">
    <source>
        <dbReference type="ARBA" id="ARBA00022679"/>
    </source>
</evidence>
<evidence type="ECO:0000313" key="5">
    <source>
        <dbReference type="EMBL" id="EMS47513.1"/>
    </source>
</evidence>
<reference evidence="5" key="1">
    <citation type="journal article" date="2013" name="Nature">
        <title>Draft genome of the wheat A-genome progenitor Triticum urartu.</title>
        <authorList>
            <person name="Ling H.Q."/>
            <person name="Zhao S."/>
            <person name="Liu D."/>
            <person name="Wang J."/>
            <person name="Sun H."/>
            <person name="Zhang C."/>
            <person name="Fan H."/>
            <person name="Li D."/>
            <person name="Dong L."/>
            <person name="Tao Y."/>
            <person name="Gao C."/>
            <person name="Wu H."/>
            <person name="Li Y."/>
            <person name="Cui Y."/>
            <person name="Guo X."/>
            <person name="Zheng S."/>
            <person name="Wang B."/>
            <person name="Yu K."/>
            <person name="Liang Q."/>
            <person name="Yang W."/>
            <person name="Lou X."/>
            <person name="Chen J."/>
            <person name="Feng M."/>
            <person name="Jian J."/>
            <person name="Zhang X."/>
            <person name="Luo G."/>
            <person name="Jiang Y."/>
            <person name="Liu J."/>
            <person name="Wang Z."/>
            <person name="Sha Y."/>
            <person name="Zhang B."/>
            <person name="Wu H."/>
            <person name="Tang D."/>
            <person name="Shen Q."/>
            <person name="Xue P."/>
            <person name="Zou S."/>
            <person name="Wang X."/>
            <person name="Liu X."/>
            <person name="Wang F."/>
            <person name="Yang Y."/>
            <person name="An X."/>
            <person name="Dong Z."/>
            <person name="Zhang K."/>
            <person name="Zhang X."/>
            <person name="Luo M.C."/>
            <person name="Dvorak J."/>
            <person name="Tong Y."/>
            <person name="Wang J."/>
            <person name="Yang H."/>
            <person name="Li Z."/>
            <person name="Wang D."/>
            <person name="Zhang A."/>
            <person name="Wang J."/>
        </authorList>
    </citation>
    <scope>NUCLEOTIDE SEQUENCE</scope>
</reference>
<protein>
    <recommendedName>
        <fullName evidence="4">Glycosyltransferase</fullName>
        <ecNumber evidence="4">2.4.1.-</ecNumber>
    </recommendedName>
</protein>
<dbReference type="AlphaFoldDB" id="M7YBH6"/>
<gene>
    <name evidence="5" type="ORF">TRIUR3_06766</name>
</gene>
<comment type="similarity">
    <text evidence="1 3">Belongs to the UDP-glycosyltransferase family.</text>
</comment>
<dbReference type="CDD" id="cd03784">
    <property type="entry name" value="GT1_Gtf-like"/>
    <property type="match status" value="1"/>
</dbReference>